<organism evidence="8 9">
    <name type="scientific">Homarus americanus</name>
    <name type="common">American lobster</name>
    <dbReference type="NCBI Taxonomy" id="6706"/>
    <lineage>
        <taxon>Eukaryota</taxon>
        <taxon>Metazoa</taxon>
        <taxon>Ecdysozoa</taxon>
        <taxon>Arthropoda</taxon>
        <taxon>Crustacea</taxon>
        <taxon>Multicrustacea</taxon>
        <taxon>Malacostraca</taxon>
        <taxon>Eumalacostraca</taxon>
        <taxon>Eucarida</taxon>
        <taxon>Decapoda</taxon>
        <taxon>Pleocyemata</taxon>
        <taxon>Astacidea</taxon>
        <taxon>Nephropoidea</taxon>
        <taxon>Nephropidae</taxon>
        <taxon>Homarus</taxon>
    </lineage>
</organism>
<evidence type="ECO:0000256" key="6">
    <source>
        <dbReference type="SAM" id="MobiDB-lite"/>
    </source>
</evidence>
<dbReference type="InterPro" id="IPR036638">
    <property type="entry name" value="HLH_DNA-bd_sf"/>
</dbReference>
<dbReference type="GO" id="GO:0003677">
    <property type="term" value="F:DNA binding"/>
    <property type="evidence" value="ECO:0007669"/>
    <property type="project" value="UniProtKB-KW"/>
</dbReference>
<feature type="region of interest" description="Disordered" evidence="6">
    <location>
        <begin position="168"/>
        <end position="208"/>
    </location>
</feature>
<dbReference type="Gene3D" id="6.10.250.980">
    <property type="match status" value="1"/>
</dbReference>
<dbReference type="GO" id="GO:0046983">
    <property type="term" value="F:protein dimerization activity"/>
    <property type="evidence" value="ECO:0007669"/>
    <property type="project" value="InterPro"/>
</dbReference>
<dbReference type="PROSITE" id="PS51054">
    <property type="entry name" value="ORANGE"/>
    <property type="match status" value="1"/>
</dbReference>
<reference evidence="8" key="1">
    <citation type="journal article" date="2021" name="Sci. Adv.">
        <title>The American lobster genome reveals insights on longevity, neural, and immune adaptations.</title>
        <authorList>
            <person name="Polinski J.M."/>
            <person name="Zimin A.V."/>
            <person name="Clark K.F."/>
            <person name="Kohn A.B."/>
            <person name="Sadowski N."/>
            <person name="Timp W."/>
            <person name="Ptitsyn A."/>
            <person name="Khanna P."/>
            <person name="Romanova D.Y."/>
            <person name="Williams P."/>
            <person name="Greenwood S.J."/>
            <person name="Moroz L.L."/>
            <person name="Walt D.R."/>
            <person name="Bodnar A.G."/>
        </authorList>
    </citation>
    <scope>NUCLEOTIDE SEQUENCE</scope>
    <source>
        <strain evidence="8">GMGI-L3</strain>
    </source>
</reference>
<accession>A0A8J5K1T7</accession>
<dbReference type="InterPro" id="IPR050370">
    <property type="entry name" value="HES_HEY"/>
</dbReference>
<dbReference type="Pfam" id="PF07527">
    <property type="entry name" value="Hairy_orange"/>
    <property type="match status" value="1"/>
</dbReference>
<dbReference type="EMBL" id="JAHLQT010026473">
    <property type="protein sequence ID" value="KAG7163464.1"/>
    <property type="molecule type" value="Genomic_DNA"/>
</dbReference>
<evidence type="ECO:0000256" key="3">
    <source>
        <dbReference type="ARBA" id="ARBA00023125"/>
    </source>
</evidence>
<keyword evidence="3" id="KW-0238">DNA-binding</keyword>
<evidence type="ECO:0000259" key="7">
    <source>
        <dbReference type="PROSITE" id="PS51054"/>
    </source>
</evidence>
<protein>
    <submittedName>
        <fullName evidence="8">Deadpan-like 1</fullName>
    </submittedName>
</protein>
<dbReference type="AlphaFoldDB" id="A0A8J5K1T7"/>
<gene>
    <name evidence="8" type="primary">dpn-L1</name>
    <name evidence="8" type="ORF">Hamer_G004615</name>
</gene>
<evidence type="ECO:0000256" key="1">
    <source>
        <dbReference type="ARBA" id="ARBA00004123"/>
    </source>
</evidence>
<feature type="compositionally biased region" description="Pro residues" evidence="6">
    <location>
        <begin position="190"/>
        <end position="203"/>
    </location>
</feature>
<evidence type="ECO:0000256" key="4">
    <source>
        <dbReference type="ARBA" id="ARBA00023163"/>
    </source>
</evidence>
<keyword evidence="4" id="KW-0804">Transcription</keyword>
<keyword evidence="2" id="KW-0805">Transcription regulation</keyword>
<dbReference type="SUPFAM" id="SSF158457">
    <property type="entry name" value="Orange domain-like"/>
    <property type="match status" value="1"/>
</dbReference>
<dbReference type="GO" id="GO:0005634">
    <property type="term" value="C:nucleus"/>
    <property type="evidence" value="ECO:0007669"/>
    <property type="project" value="UniProtKB-SubCell"/>
</dbReference>
<dbReference type="SMART" id="SM00511">
    <property type="entry name" value="ORANGE"/>
    <property type="match status" value="1"/>
</dbReference>
<evidence type="ECO:0000313" key="8">
    <source>
        <dbReference type="EMBL" id="KAG7163464.1"/>
    </source>
</evidence>
<comment type="caution">
    <text evidence="8">The sequence shown here is derived from an EMBL/GenBank/DDBJ whole genome shotgun (WGS) entry which is preliminary data.</text>
</comment>
<evidence type="ECO:0000256" key="5">
    <source>
        <dbReference type="ARBA" id="ARBA00023242"/>
    </source>
</evidence>
<keyword evidence="9" id="KW-1185">Reference proteome</keyword>
<dbReference type="PANTHER" id="PTHR10985">
    <property type="entry name" value="BASIC HELIX-LOOP-HELIX TRANSCRIPTION FACTOR, HES-RELATED"/>
    <property type="match status" value="1"/>
</dbReference>
<feature type="domain" description="Orange" evidence="7">
    <location>
        <begin position="77"/>
        <end position="110"/>
    </location>
</feature>
<dbReference type="InterPro" id="IPR003650">
    <property type="entry name" value="Orange_dom"/>
</dbReference>
<keyword evidence="5" id="KW-0539">Nucleus</keyword>
<proteinExistence type="predicted"/>
<dbReference type="Proteomes" id="UP000747542">
    <property type="component" value="Unassembled WGS sequence"/>
</dbReference>
<evidence type="ECO:0000313" key="9">
    <source>
        <dbReference type="Proteomes" id="UP000747542"/>
    </source>
</evidence>
<sequence length="563" mass="59111">MCTMDTTSALDGDLVSKIDTRRPSRYSKLEKADILEMTVRHVQTLHRHEVTAGGRLVGGGRVMGGGKTMGSDEKAKYRAGFIQCAVEVTKYLSNMNGVPNDLHNKVISHLNSVSNSVTSCPGATHTPGVPPGGASVMVGGGMVTVAPPLTGHTSPIAPPLVITTAADSSTGGLSLPERPDYASTTIQFRSPPPLTSPKSPPASTPTTSVTVGAGVTLVPARLASGQVALVLPPGTALPADTTPVPVVNSMSNQAPGSTVPAVPFSNSSRTDSTSIDRLAPSANTFLKDAATSVSSFRSDNPVFPLSCHTSKNINFTLPKNLPTLFDGESNISSSQILFSRNLPVITTSSLMASQNLSPKVDENSCSQTTGATTQLLTHNLQGVNLTASSTSIENQVTQHNTTETNVLVTSSTFPGGIPTTSETWPSPANPQISRSFSNVSREVTSARSNYSASSWCTLGSSTLVKPTPTLPQSTPAAADTDHSQLHTPYSLTILATESPAAPTPSTASPASLHEPLNLVTNNQSRDAVCGRRSFKAASEFPWRRPAPYYIPQPCHRSQPWRPW</sequence>
<name>A0A8J5K1T7_HOMAM</name>
<evidence type="ECO:0000256" key="2">
    <source>
        <dbReference type="ARBA" id="ARBA00023015"/>
    </source>
</evidence>
<dbReference type="GO" id="GO:0006355">
    <property type="term" value="P:regulation of DNA-templated transcription"/>
    <property type="evidence" value="ECO:0007669"/>
    <property type="project" value="InterPro"/>
</dbReference>
<dbReference type="Gene3D" id="4.10.280.10">
    <property type="entry name" value="Helix-loop-helix DNA-binding domain"/>
    <property type="match status" value="1"/>
</dbReference>
<comment type="subcellular location">
    <subcellularLocation>
        <location evidence="1">Nucleus</location>
    </subcellularLocation>
</comment>